<dbReference type="EMBL" id="BTSY01000003">
    <property type="protein sequence ID" value="GMT17881.1"/>
    <property type="molecule type" value="Genomic_DNA"/>
</dbReference>
<sequence>TASYEIWNRLFIEKSEFHLYPGSTSEKKALCAQDIEFKCTTGVASSIPGKCIIRSEKKLNYTEAQKFCSASSGKLSALGNDQESQDVTRSSKDPVWVSLGYSLKTWTDGPSFSRFGFCAKENGFFAASDPNWCSKSVA</sequence>
<dbReference type="CDD" id="cd00037">
    <property type="entry name" value="CLECT"/>
    <property type="match status" value="1"/>
</dbReference>
<dbReference type="Proteomes" id="UP001432322">
    <property type="component" value="Unassembled WGS sequence"/>
</dbReference>
<evidence type="ECO:0000313" key="2">
    <source>
        <dbReference type="Proteomes" id="UP001432322"/>
    </source>
</evidence>
<comment type="caution">
    <text evidence="1">The sequence shown here is derived from an EMBL/GenBank/DDBJ whole genome shotgun (WGS) entry which is preliminary data.</text>
</comment>
<evidence type="ECO:0000313" key="1">
    <source>
        <dbReference type="EMBL" id="GMT17881.1"/>
    </source>
</evidence>
<organism evidence="1 2">
    <name type="scientific">Pristionchus fissidentatus</name>
    <dbReference type="NCBI Taxonomy" id="1538716"/>
    <lineage>
        <taxon>Eukaryota</taxon>
        <taxon>Metazoa</taxon>
        <taxon>Ecdysozoa</taxon>
        <taxon>Nematoda</taxon>
        <taxon>Chromadorea</taxon>
        <taxon>Rhabditida</taxon>
        <taxon>Rhabditina</taxon>
        <taxon>Diplogasteromorpha</taxon>
        <taxon>Diplogasteroidea</taxon>
        <taxon>Neodiplogasteridae</taxon>
        <taxon>Pristionchus</taxon>
    </lineage>
</organism>
<feature type="non-terminal residue" evidence="1">
    <location>
        <position position="138"/>
    </location>
</feature>
<proteinExistence type="predicted"/>
<accession>A0AAV5VDW9</accession>
<reference evidence="1" key="1">
    <citation type="submission" date="2023-10" db="EMBL/GenBank/DDBJ databases">
        <title>Genome assembly of Pristionchus species.</title>
        <authorList>
            <person name="Yoshida K."/>
            <person name="Sommer R.J."/>
        </authorList>
    </citation>
    <scope>NUCLEOTIDE SEQUENCE</scope>
    <source>
        <strain evidence="1">RS5133</strain>
    </source>
</reference>
<protein>
    <recommendedName>
        <fullName evidence="3">C-type lectin domain-containing protein</fullName>
    </recommendedName>
</protein>
<keyword evidence="2" id="KW-1185">Reference proteome</keyword>
<dbReference type="SUPFAM" id="SSF56436">
    <property type="entry name" value="C-type lectin-like"/>
    <property type="match status" value="1"/>
</dbReference>
<feature type="non-terminal residue" evidence="1">
    <location>
        <position position="1"/>
    </location>
</feature>
<dbReference type="InterPro" id="IPR016186">
    <property type="entry name" value="C-type_lectin-like/link_sf"/>
</dbReference>
<dbReference type="Gene3D" id="3.10.100.10">
    <property type="entry name" value="Mannose-Binding Protein A, subunit A"/>
    <property type="match status" value="1"/>
</dbReference>
<dbReference type="InterPro" id="IPR016187">
    <property type="entry name" value="CTDL_fold"/>
</dbReference>
<evidence type="ECO:0008006" key="3">
    <source>
        <dbReference type="Google" id="ProtNLM"/>
    </source>
</evidence>
<dbReference type="AlphaFoldDB" id="A0AAV5VDW9"/>
<name>A0AAV5VDW9_9BILA</name>
<gene>
    <name evidence="1" type="ORF">PFISCL1PPCAC_9178</name>
</gene>